<dbReference type="InterPro" id="IPR032675">
    <property type="entry name" value="LRR_dom_sf"/>
</dbReference>
<dbReference type="Gene3D" id="3.80.10.10">
    <property type="entry name" value="Ribonuclease Inhibitor"/>
    <property type="match status" value="2"/>
</dbReference>
<dbReference type="PANTHER" id="PTHR24113:SF15">
    <property type="entry name" value="NACHT DOMAIN-CONTAINING PROTEIN"/>
    <property type="match status" value="1"/>
</dbReference>
<comment type="caution">
    <text evidence="1">The sequence shown here is derived from an EMBL/GenBank/DDBJ whole genome shotgun (WGS) entry which is preliminary data.</text>
</comment>
<organism evidence="1 2">
    <name type="scientific">Tritrichomonas musculus</name>
    <dbReference type="NCBI Taxonomy" id="1915356"/>
    <lineage>
        <taxon>Eukaryota</taxon>
        <taxon>Metamonada</taxon>
        <taxon>Parabasalia</taxon>
        <taxon>Tritrichomonadida</taxon>
        <taxon>Tritrichomonadidae</taxon>
        <taxon>Tritrichomonas</taxon>
    </lineage>
</organism>
<gene>
    <name evidence="1" type="ORF">M9Y10_037401</name>
</gene>
<proteinExistence type="predicted"/>
<evidence type="ECO:0000313" key="1">
    <source>
        <dbReference type="EMBL" id="KAK8836875.1"/>
    </source>
</evidence>
<keyword evidence="2" id="KW-1185">Reference proteome</keyword>
<sequence>MEEEEENVETKQVNEFVDGSDLNMFSKSTKSFMLKNIFSGVIQLDLSSNHMDEECSKILADHLSSPNCTLRSLSIVFCHLTHKCSSIIFDSIGNSPLYEFYADNNIISIENCHALSNSLSKDPPLELLSLVGCQINSDGFLKLFTGLPKSTHLHHLRFDSNSMYDTGATAFADLIPILNLQSLGISDNEIWRDGTTAIIQSCIQRDTIYSLDIGYNIVDLNELSEYVHKSQTLRYLSVSGIKIYEEQLNNFLNTIGNESRITRLLMEGINFHYMPISWGSAPENIFSNQSHMEALLSMIKNNKNLEDLRIGFLDLDQLQLLYDSCNRDKQDGLDTWHFILSLHNFGKTRNTWLITFPDFIIESPVSEFNWKSRIFSGLNASSSSGSLIGTSGTASTGMISMLAHIINNARFNGNRLKTIKFNDGAKMNDDSFGKFFAELLPLSYDELDLSNTELRNGSIDAIIEFLKKDGAYIERLHLKNTKASPTAFQNLFQFFNEKPEKTPKVLTFRFECAKPREELSVLDFTAEIGKLLGVDPILEELRFGGQITGKDANNIIANLKTNHHLRHLEMQSDLFERYHSADPDIDDFVSNEFNIFVETFLNDLIDEETQCILEEFTFPFLTELFLGYIPNIKLWPTIVKQLEANYNTNNDIQGPI</sequence>
<dbReference type="PANTHER" id="PTHR24113">
    <property type="entry name" value="RAN GTPASE-ACTIVATING PROTEIN 1"/>
    <property type="match status" value="1"/>
</dbReference>
<evidence type="ECO:0000313" key="2">
    <source>
        <dbReference type="Proteomes" id="UP001470230"/>
    </source>
</evidence>
<dbReference type="InterPro" id="IPR027038">
    <property type="entry name" value="RanGap"/>
</dbReference>
<name>A0ABR2GSJ9_9EUKA</name>
<accession>A0ABR2GSJ9</accession>
<dbReference type="Proteomes" id="UP001470230">
    <property type="component" value="Unassembled WGS sequence"/>
</dbReference>
<protein>
    <submittedName>
        <fullName evidence="1">GTPase activator activity protein</fullName>
    </submittedName>
</protein>
<dbReference type="SUPFAM" id="SSF52047">
    <property type="entry name" value="RNI-like"/>
    <property type="match status" value="2"/>
</dbReference>
<reference evidence="1 2" key="1">
    <citation type="submission" date="2024-04" db="EMBL/GenBank/DDBJ databases">
        <title>Tritrichomonas musculus Genome.</title>
        <authorList>
            <person name="Alves-Ferreira E."/>
            <person name="Grigg M."/>
            <person name="Lorenzi H."/>
            <person name="Galac M."/>
        </authorList>
    </citation>
    <scope>NUCLEOTIDE SEQUENCE [LARGE SCALE GENOMIC DNA]</scope>
    <source>
        <strain evidence="1 2">EAF2021</strain>
    </source>
</reference>
<dbReference type="EMBL" id="JAPFFF010000063">
    <property type="protein sequence ID" value="KAK8836875.1"/>
    <property type="molecule type" value="Genomic_DNA"/>
</dbReference>